<evidence type="ECO:0000256" key="5">
    <source>
        <dbReference type="ARBA" id="ARBA00022989"/>
    </source>
</evidence>
<evidence type="ECO:0000256" key="3">
    <source>
        <dbReference type="ARBA" id="ARBA00022475"/>
    </source>
</evidence>
<keyword evidence="3" id="KW-1003">Cell membrane</keyword>
<dbReference type="PANTHER" id="PTHR34857:SF2">
    <property type="entry name" value="SLL0384 PROTEIN"/>
    <property type="match status" value="1"/>
</dbReference>
<sequence>MPESIVQLLQFTVRYVEVVEREFGRMRTAMRARGFVPGNDLHTYRTLGYALGMLLVRSLERSERVLYAMKCRGFVGRFHVIVELRFGMPDALLALLLSVPLAVLVLMEIRLGSAH</sequence>
<dbReference type="Proteomes" id="UP000019460">
    <property type="component" value="Unassembled WGS sequence"/>
</dbReference>
<comment type="similarity">
    <text evidence="2">Belongs to the CbiQ family.</text>
</comment>
<dbReference type="Pfam" id="PF02361">
    <property type="entry name" value="CbiQ"/>
    <property type="match status" value="1"/>
</dbReference>
<keyword evidence="6 7" id="KW-0472">Membrane</keyword>
<feature type="transmembrane region" description="Helical" evidence="7">
    <location>
        <begin position="91"/>
        <end position="109"/>
    </location>
</feature>
<evidence type="ECO:0000256" key="7">
    <source>
        <dbReference type="SAM" id="Phobius"/>
    </source>
</evidence>
<keyword evidence="4 7" id="KW-0812">Transmembrane</keyword>
<protein>
    <submittedName>
        <fullName evidence="8">Transmembrane component NikQ of energizing module of nickel ECF transporter</fullName>
    </submittedName>
</protein>
<dbReference type="AlphaFoldDB" id="W9VA14"/>
<keyword evidence="9" id="KW-1185">Reference proteome</keyword>
<dbReference type="PATRIC" id="fig|1249627.3.peg.792"/>
<gene>
    <name evidence="8" type="ORF">D779_0165</name>
</gene>
<dbReference type="PANTHER" id="PTHR34857">
    <property type="entry name" value="SLL0384 PROTEIN"/>
    <property type="match status" value="1"/>
</dbReference>
<proteinExistence type="inferred from homology"/>
<name>W9VA14_9GAMM</name>
<evidence type="ECO:0000313" key="9">
    <source>
        <dbReference type="Proteomes" id="UP000019460"/>
    </source>
</evidence>
<keyword evidence="5 7" id="KW-1133">Transmembrane helix</keyword>
<evidence type="ECO:0000256" key="6">
    <source>
        <dbReference type="ARBA" id="ARBA00023136"/>
    </source>
</evidence>
<accession>W9VA14</accession>
<dbReference type="eggNOG" id="COG0619">
    <property type="taxonomic scope" value="Bacteria"/>
</dbReference>
<reference evidence="8 9" key="1">
    <citation type="submission" date="2012-11" db="EMBL/GenBank/DDBJ databases">
        <title>Genome assembly of Thiorhodococcus sp. AK35.</title>
        <authorList>
            <person name="Nupur N."/>
            <person name="Khatri I."/>
            <person name="Subramanian S."/>
            <person name="Pinnaka A."/>
        </authorList>
    </citation>
    <scope>NUCLEOTIDE SEQUENCE [LARGE SCALE GENOMIC DNA]</scope>
    <source>
        <strain evidence="8 9">AK35</strain>
    </source>
</reference>
<dbReference type="InterPro" id="IPR051611">
    <property type="entry name" value="ECF_transporter_component"/>
</dbReference>
<evidence type="ECO:0000256" key="4">
    <source>
        <dbReference type="ARBA" id="ARBA00022692"/>
    </source>
</evidence>
<dbReference type="GO" id="GO:0005886">
    <property type="term" value="C:plasma membrane"/>
    <property type="evidence" value="ECO:0007669"/>
    <property type="project" value="UniProtKB-ARBA"/>
</dbReference>
<evidence type="ECO:0000256" key="2">
    <source>
        <dbReference type="ARBA" id="ARBA00008564"/>
    </source>
</evidence>
<dbReference type="EMBL" id="AONC01000011">
    <property type="protein sequence ID" value="EXJ16433.1"/>
    <property type="molecule type" value="Genomic_DNA"/>
</dbReference>
<dbReference type="InterPro" id="IPR003339">
    <property type="entry name" value="ABC/ECF_trnsptr_transmembrane"/>
</dbReference>
<comment type="caution">
    <text evidence="8">The sequence shown here is derived from an EMBL/GenBank/DDBJ whole genome shotgun (WGS) entry which is preliminary data.</text>
</comment>
<dbReference type="CDD" id="cd16914">
    <property type="entry name" value="EcfT"/>
    <property type="match status" value="1"/>
</dbReference>
<organism evidence="8 9">
    <name type="scientific">Imhoffiella purpurea</name>
    <dbReference type="NCBI Taxonomy" id="1249627"/>
    <lineage>
        <taxon>Bacteria</taxon>
        <taxon>Pseudomonadati</taxon>
        <taxon>Pseudomonadota</taxon>
        <taxon>Gammaproteobacteria</taxon>
        <taxon>Chromatiales</taxon>
        <taxon>Chromatiaceae</taxon>
        <taxon>Imhoffiella</taxon>
    </lineage>
</organism>
<evidence type="ECO:0000313" key="8">
    <source>
        <dbReference type="EMBL" id="EXJ16433.1"/>
    </source>
</evidence>
<dbReference type="STRING" id="1249627.D779_0165"/>
<comment type="subcellular location">
    <subcellularLocation>
        <location evidence="1">Membrane</location>
        <topology evidence="1">Multi-pass membrane protein</topology>
    </subcellularLocation>
</comment>
<evidence type="ECO:0000256" key="1">
    <source>
        <dbReference type="ARBA" id="ARBA00004141"/>
    </source>
</evidence>